<comment type="caution">
    <text evidence="8">The sequence shown here is derived from an EMBL/GenBank/DDBJ whole genome shotgun (WGS) entry which is preliminary data.</text>
</comment>
<protein>
    <submittedName>
        <fullName evidence="8">Cold-regulated 413 plasma membrane protein 2</fullName>
    </submittedName>
</protein>
<dbReference type="AlphaFoldDB" id="A0A445JXG8"/>
<evidence type="ECO:0000256" key="5">
    <source>
        <dbReference type="ARBA" id="ARBA00023136"/>
    </source>
</evidence>
<reference evidence="8 9" key="1">
    <citation type="submission" date="2018-09" db="EMBL/GenBank/DDBJ databases">
        <title>A high-quality reference genome of wild soybean provides a powerful tool to mine soybean genomes.</title>
        <authorList>
            <person name="Xie M."/>
            <person name="Chung C.Y.L."/>
            <person name="Li M.-W."/>
            <person name="Wong F.-L."/>
            <person name="Chan T.-F."/>
            <person name="Lam H.-M."/>
        </authorList>
    </citation>
    <scope>NUCLEOTIDE SEQUENCE [LARGE SCALE GENOMIC DNA]</scope>
    <source>
        <strain evidence="9">cv. W05</strain>
        <tissue evidence="8">Hypocotyl of etiolated seedlings</tissue>
    </source>
</reference>
<accession>A0A445JXG8</accession>
<evidence type="ECO:0000256" key="1">
    <source>
        <dbReference type="ARBA" id="ARBA00004141"/>
    </source>
</evidence>
<comment type="similarity">
    <text evidence="2">Belongs to the Cold-regulated 413 protein family.</text>
</comment>
<dbReference type="PANTHER" id="PTHR33596:SF1">
    <property type="entry name" value="COLD-REGULATED 413 PLASMA MEMBRANE PROTEIN 1-RELATED"/>
    <property type="match status" value="1"/>
</dbReference>
<feature type="coiled-coil region" evidence="6">
    <location>
        <begin position="183"/>
        <end position="218"/>
    </location>
</feature>
<dbReference type="Pfam" id="PF05562">
    <property type="entry name" value="WCOR413"/>
    <property type="match status" value="1"/>
</dbReference>
<keyword evidence="6" id="KW-0175">Coiled coil</keyword>
<evidence type="ECO:0000256" key="7">
    <source>
        <dbReference type="SAM" id="Phobius"/>
    </source>
</evidence>
<evidence type="ECO:0000256" key="6">
    <source>
        <dbReference type="SAM" id="Coils"/>
    </source>
</evidence>
<dbReference type="Proteomes" id="UP000289340">
    <property type="component" value="Chromosome 7"/>
</dbReference>
<proteinExistence type="inferred from homology"/>
<organism evidence="8 9">
    <name type="scientific">Glycine soja</name>
    <name type="common">Wild soybean</name>
    <dbReference type="NCBI Taxonomy" id="3848"/>
    <lineage>
        <taxon>Eukaryota</taxon>
        <taxon>Viridiplantae</taxon>
        <taxon>Streptophyta</taxon>
        <taxon>Embryophyta</taxon>
        <taxon>Tracheophyta</taxon>
        <taxon>Spermatophyta</taxon>
        <taxon>Magnoliopsida</taxon>
        <taxon>eudicotyledons</taxon>
        <taxon>Gunneridae</taxon>
        <taxon>Pentapetalae</taxon>
        <taxon>rosids</taxon>
        <taxon>fabids</taxon>
        <taxon>Fabales</taxon>
        <taxon>Fabaceae</taxon>
        <taxon>Papilionoideae</taxon>
        <taxon>50 kb inversion clade</taxon>
        <taxon>NPAAA clade</taxon>
        <taxon>indigoferoid/millettioid clade</taxon>
        <taxon>Phaseoleae</taxon>
        <taxon>Glycine</taxon>
        <taxon>Glycine subgen. Soja</taxon>
    </lineage>
</organism>
<dbReference type="PANTHER" id="PTHR33596">
    <property type="entry name" value="COLD-REGULATED 413 PLASMA MEMBRANE PROTEIN 2"/>
    <property type="match status" value="1"/>
</dbReference>
<evidence type="ECO:0000256" key="2">
    <source>
        <dbReference type="ARBA" id="ARBA00005852"/>
    </source>
</evidence>
<comment type="subcellular location">
    <subcellularLocation>
        <location evidence="1">Membrane</location>
        <topology evidence="1">Multi-pass membrane protein</topology>
    </subcellularLocation>
</comment>
<keyword evidence="4 7" id="KW-1133">Transmembrane helix</keyword>
<evidence type="ECO:0000256" key="3">
    <source>
        <dbReference type="ARBA" id="ARBA00022692"/>
    </source>
</evidence>
<feature type="transmembrane region" description="Helical" evidence="7">
    <location>
        <begin position="141"/>
        <end position="165"/>
    </location>
</feature>
<sequence>MNKSSVLLAVPNKAQLANPTGNSQPEKVVPCLQPSAMLASLPSSTRQSNCYLLILDRANWKTDILTSLLIPFIFFSLPSLIFRIIRTDFGKWIAFIAIVLHLLFPRHFSDWLELPAVFILLIVAAPDFFTNTFIRNKVGVIICLIIACCLLQGNILAVCGIRIFLFIPSGGERQLDGAQRFLLDAVNAQMQRLLRENNEELYERIERLENRERHEEERRGGNDGGPRLNRIEGVKLNIPPFKG</sequence>
<evidence type="ECO:0000256" key="4">
    <source>
        <dbReference type="ARBA" id="ARBA00022989"/>
    </source>
</evidence>
<dbReference type="GO" id="GO:0016020">
    <property type="term" value="C:membrane"/>
    <property type="evidence" value="ECO:0007669"/>
    <property type="project" value="UniProtKB-SubCell"/>
</dbReference>
<gene>
    <name evidence="8" type="ORF">D0Y65_018025</name>
</gene>
<dbReference type="EMBL" id="QZWG01000007">
    <property type="protein sequence ID" value="RZC03187.1"/>
    <property type="molecule type" value="Genomic_DNA"/>
</dbReference>
<keyword evidence="5 7" id="KW-0472">Membrane</keyword>
<name>A0A445JXG8_GLYSO</name>
<keyword evidence="9" id="KW-1185">Reference proteome</keyword>
<keyword evidence="3 7" id="KW-0812">Transmembrane</keyword>
<evidence type="ECO:0000313" key="9">
    <source>
        <dbReference type="Proteomes" id="UP000289340"/>
    </source>
</evidence>
<feature type="transmembrane region" description="Helical" evidence="7">
    <location>
        <begin position="114"/>
        <end position="134"/>
    </location>
</feature>
<feature type="transmembrane region" description="Helical" evidence="7">
    <location>
        <begin position="64"/>
        <end position="85"/>
    </location>
</feature>
<evidence type="ECO:0000313" key="8">
    <source>
        <dbReference type="EMBL" id="RZC03187.1"/>
    </source>
</evidence>
<dbReference type="InterPro" id="IPR008892">
    <property type="entry name" value="COR413"/>
</dbReference>